<accession>A0A378IUI0</accession>
<dbReference type="Proteomes" id="UP000254033">
    <property type="component" value="Unassembled WGS sequence"/>
</dbReference>
<sequence>MERISLFKIAFRVVFGCFFLVAFMQTKNTLSQCSTQSKPLTSKSIISKPFEVQA</sequence>
<organism evidence="1 2">
    <name type="scientific">Legionella feeleii</name>
    <dbReference type="NCBI Taxonomy" id="453"/>
    <lineage>
        <taxon>Bacteria</taxon>
        <taxon>Pseudomonadati</taxon>
        <taxon>Pseudomonadota</taxon>
        <taxon>Gammaproteobacteria</taxon>
        <taxon>Legionellales</taxon>
        <taxon>Legionellaceae</taxon>
        <taxon>Legionella</taxon>
    </lineage>
</organism>
<evidence type="ECO:0000313" key="2">
    <source>
        <dbReference type="Proteomes" id="UP000254033"/>
    </source>
</evidence>
<proteinExistence type="predicted"/>
<name>A0A378IUI0_9GAMM</name>
<gene>
    <name evidence="1" type="ORF">NCTC11978_01343</name>
</gene>
<protein>
    <submittedName>
        <fullName evidence="1">Uncharacterized protein</fullName>
    </submittedName>
</protein>
<dbReference type="EMBL" id="UGNY01000001">
    <property type="protein sequence ID" value="STX38161.1"/>
    <property type="molecule type" value="Genomic_DNA"/>
</dbReference>
<dbReference type="AlphaFoldDB" id="A0A378IUI0"/>
<evidence type="ECO:0000313" key="1">
    <source>
        <dbReference type="EMBL" id="STX38161.1"/>
    </source>
</evidence>
<reference evidence="1 2" key="1">
    <citation type="submission" date="2018-06" db="EMBL/GenBank/DDBJ databases">
        <authorList>
            <consortium name="Pathogen Informatics"/>
            <person name="Doyle S."/>
        </authorList>
    </citation>
    <scope>NUCLEOTIDE SEQUENCE [LARGE SCALE GENOMIC DNA]</scope>
    <source>
        <strain evidence="1 2">NCTC11978</strain>
    </source>
</reference>